<dbReference type="GeneID" id="28894395"/>
<dbReference type="InterPro" id="IPR051783">
    <property type="entry name" value="NAD(P)-dependent_oxidoreduct"/>
</dbReference>
<feature type="domain" description="NAD-dependent epimerase/dehydratase" evidence="1">
    <location>
        <begin position="4"/>
        <end position="256"/>
    </location>
</feature>
<dbReference type="STRING" id="1328760.A0A165J9G4"/>
<dbReference type="GO" id="GO:0004029">
    <property type="term" value="F:aldehyde dehydrogenase (NAD+) activity"/>
    <property type="evidence" value="ECO:0007669"/>
    <property type="project" value="TreeGrafter"/>
</dbReference>
<dbReference type="SUPFAM" id="SSF51735">
    <property type="entry name" value="NAD(P)-binding Rossmann-fold domains"/>
    <property type="match status" value="1"/>
</dbReference>
<evidence type="ECO:0000313" key="2">
    <source>
        <dbReference type="EMBL" id="KZF25931.1"/>
    </source>
</evidence>
<dbReference type="OMA" id="AWRPAHE"/>
<reference evidence="2 3" key="1">
    <citation type="journal article" date="2016" name="Fungal Biol.">
        <title>The genome of Xylona heveae provides a window into fungal endophytism.</title>
        <authorList>
            <person name="Gazis R."/>
            <person name="Kuo A."/>
            <person name="Riley R."/>
            <person name="LaButti K."/>
            <person name="Lipzen A."/>
            <person name="Lin J."/>
            <person name="Amirebrahimi M."/>
            <person name="Hesse C.N."/>
            <person name="Spatafora J.W."/>
            <person name="Henrissat B."/>
            <person name="Hainaut M."/>
            <person name="Grigoriev I.V."/>
            <person name="Hibbett D.S."/>
        </authorList>
    </citation>
    <scope>NUCLEOTIDE SEQUENCE [LARGE SCALE GENOMIC DNA]</scope>
    <source>
        <strain evidence="2 3">TC161</strain>
    </source>
</reference>
<organism evidence="2 3">
    <name type="scientific">Xylona heveae (strain CBS 132557 / TC161)</name>
    <dbReference type="NCBI Taxonomy" id="1328760"/>
    <lineage>
        <taxon>Eukaryota</taxon>
        <taxon>Fungi</taxon>
        <taxon>Dikarya</taxon>
        <taxon>Ascomycota</taxon>
        <taxon>Pezizomycotina</taxon>
        <taxon>Xylonomycetes</taxon>
        <taxon>Xylonales</taxon>
        <taxon>Xylonaceae</taxon>
        <taxon>Xylona</taxon>
    </lineage>
</organism>
<dbReference type="PANTHER" id="PTHR48079:SF3">
    <property type="entry name" value="NAD-DEPENDENT EPIMERASE_DEHYDRATASE DOMAIN-CONTAINING PROTEIN"/>
    <property type="match status" value="1"/>
</dbReference>
<dbReference type="Gene3D" id="3.40.50.720">
    <property type="entry name" value="NAD(P)-binding Rossmann-like Domain"/>
    <property type="match status" value="1"/>
</dbReference>
<evidence type="ECO:0000313" key="3">
    <source>
        <dbReference type="Proteomes" id="UP000076632"/>
    </source>
</evidence>
<dbReference type="InterPro" id="IPR036291">
    <property type="entry name" value="NAD(P)-bd_dom_sf"/>
</dbReference>
<dbReference type="Proteomes" id="UP000076632">
    <property type="component" value="Unassembled WGS sequence"/>
</dbReference>
<dbReference type="GO" id="GO:0005737">
    <property type="term" value="C:cytoplasm"/>
    <property type="evidence" value="ECO:0007669"/>
    <property type="project" value="TreeGrafter"/>
</dbReference>
<dbReference type="Pfam" id="PF01370">
    <property type="entry name" value="Epimerase"/>
    <property type="match status" value="1"/>
</dbReference>
<proteinExistence type="predicted"/>
<protein>
    <submittedName>
        <fullName evidence="2">NAD(P)-binding protein</fullName>
    </submittedName>
</protein>
<gene>
    <name evidence="2" type="ORF">L228DRAFT_1486</name>
</gene>
<dbReference type="OrthoDB" id="10000533at2759"/>
<keyword evidence="3" id="KW-1185">Reference proteome</keyword>
<dbReference type="InterPro" id="IPR001509">
    <property type="entry name" value="Epimerase_deHydtase"/>
</dbReference>
<sequence length="355" mass="37429">MVKVLIIGATGYLGLALSQSLLRSGGYKVWGIARTSEKARQLALEEITPVECPDPVNSPEAYLSVIRDERIDIVVDVAGTYQDSAKILSDLVRAGKERLASYERNRTRGPKLGFVYCSGAWVHGSTLEPVSDLTPVGTDDAPAPPSKIVAFRPAIEQAVLAAGSSHSGSQSPGSSPAAFEGVLDTIVVRPALVYGRSSWSLVPLFGPILEAAVAGGGKTKMGTENNTIQVPLDKDAVSGLLHVDDTASGLHAAVEKLPLIAGTGVYPVFDLLTSTEKMTTIVEAAAREFGYKGKIEYTGPGGHPFLEALSSKMVLDASRAKQLLGWEPKRIGFLPHADVYARAFAAAQSAARSSS</sequence>
<dbReference type="InParanoid" id="A0A165J9G4"/>
<name>A0A165J9G4_XYLHT</name>
<dbReference type="AlphaFoldDB" id="A0A165J9G4"/>
<accession>A0A165J9G4</accession>
<evidence type="ECO:0000259" key="1">
    <source>
        <dbReference type="Pfam" id="PF01370"/>
    </source>
</evidence>
<dbReference type="RefSeq" id="XP_018191486.1">
    <property type="nucleotide sequence ID" value="XM_018329258.1"/>
</dbReference>
<dbReference type="PANTHER" id="PTHR48079">
    <property type="entry name" value="PROTEIN YEEZ"/>
    <property type="match status" value="1"/>
</dbReference>
<dbReference type="EMBL" id="KV407454">
    <property type="protein sequence ID" value="KZF25931.1"/>
    <property type="molecule type" value="Genomic_DNA"/>
</dbReference>